<dbReference type="STRING" id="683960.A0A1E3P354"/>
<keyword evidence="3" id="KW-0862">Zinc</keyword>
<evidence type="ECO:0000256" key="3">
    <source>
        <dbReference type="ARBA" id="ARBA00022833"/>
    </source>
</evidence>
<dbReference type="AlphaFoldDB" id="A0A1E3P354"/>
<dbReference type="InterPro" id="IPR013085">
    <property type="entry name" value="U1-CZ_Znf_C2H2"/>
</dbReference>
<dbReference type="GeneID" id="30197709"/>
<accession>A0A1E3P354</accession>
<dbReference type="Gene3D" id="3.30.160.60">
    <property type="entry name" value="Classic Zinc Finger"/>
    <property type="match status" value="1"/>
</dbReference>
<reference evidence="6 7" key="1">
    <citation type="journal article" date="2016" name="Proc. Natl. Acad. Sci. U.S.A.">
        <title>Comparative genomics of biotechnologically important yeasts.</title>
        <authorList>
            <person name="Riley R."/>
            <person name="Haridas S."/>
            <person name="Wolfe K.H."/>
            <person name="Lopes M.R."/>
            <person name="Hittinger C.T."/>
            <person name="Goeker M."/>
            <person name="Salamov A.A."/>
            <person name="Wisecaver J.H."/>
            <person name="Long T.M."/>
            <person name="Calvey C.H."/>
            <person name="Aerts A.L."/>
            <person name="Barry K.W."/>
            <person name="Choi C."/>
            <person name="Clum A."/>
            <person name="Coughlan A.Y."/>
            <person name="Deshpande S."/>
            <person name="Douglass A.P."/>
            <person name="Hanson S.J."/>
            <person name="Klenk H.-P."/>
            <person name="LaButti K.M."/>
            <person name="Lapidus A."/>
            <person name="Lindquist E.A."/>
            <person name="Lipzen A.M."/>
            <person name="Meier-Kolthoff J.P."/>
            <person name="Ohm R.A."/>
            <person name="Otillar R.P."/>
            <person name="Pangilinan J.L."/>
            <person name="Peng Y."/>
            <person name="Rokas A."/>
            <person name="Rosa C.A."/>
            <person name="Scheuner C."/>
            <person name="Sibirny A.A."/>
            <person name="Slot J.C."/>
            <person name="Stielow J.B."/>
            <person name="Sun H."/>
            <person name="Kurtzman C.P."/>
            <person name="Blackwell M."/>
            <person name="Grigoriev I.V."/>
            <person name="Jeffries T.W."/>
        </authorList>
    </citation>
    <scope>NUCLEOTIDE SEQUENCE [LARGE SCALE GENOMIC DNA]</scope>
    <source>
        <strain evidence="7">ATCC 58044 / CBS 1984 / NCYC 433 / NRRL Y-366-8</strain>
    </source>
</reference>
<dbReference type="InterPro" id="IPR040023">
    <property type="entry name" value="WBP4"/>
</dbReference>
<keyword evidence="1" id="KW-0479">Metal-binding</keyword>
<feature type="compositionally biased region" description="Basic and acidic residues" evidence="4">
    <location>
        <begin position="138"/>
        <end position="151"/>
    </location>
</feature>
<feature type="compositionally biased region" description="Basic residues" evidence="4">
    <location>
        <begin position="166"/>
        <end position="178"/>
    </location>
</feature>
<name>A0A1E3P354_WICAA</name>
<gene>
    <name evidence="6" type="ORF">WICANDRAFT_106116</name>
</gene>
<feature type="domain" description="U1-C C2H2-type zinc finger" evidence="5">
    <location>
        <begin position="1"/>
        <end position="32"/>
    </location>
</feature>
<dbReference type="Proteomes" id="UP000094112">
    <property type="component" value="Unassembled WGS sequence"/>
</dbReference>
<sequence>MARYWCKQCEVFVDDNKIARKHHEDSAKHKNSLIRSISKLHQKNKDEHREKFLAEKELREINKELGIKPVFQKRPKVEKKETKSEVSEIEEKSQEPVIGEWSTVETSKEVTPVTPIEKEPENRNSIPKPSKKQSAGDLETKNWDLNTKKQIDTFSSDDEDKPKSTLFKKRKIKKTTSN</sequence>
<keyword evidence="2" id="KW-0863">Zinc-finger</keyword>
<organism evidence="6 7">
    <name type="scientific">Wickerhamomyces anomalus (strain ATCC 58044 / CBS 1984 / NCYC 433 / NRRL Y-366-8)</name>
    <name type="common">Yeast</name>
    <name type="synonym">Hansenula anomala</name>
    <dbReference type="NCBI Taxonomy" id="683960"/>
    <lineage>
        <taxon>Eukaryota</taxon>
        <taxon>Fungi</taxon>
        <taxon>Dikarya</taxon>
        <taxon>Ascomycota</taxon>
        <taxon>Saccharomycotina</taxon>
        <taxon>Saccharomycetes</taxon>
        <taxon>Phaffomycetales</taxon>
        <taxon>Wickerhamomycetaceae</taxon>
        <taxon>Wickerhamomyces</taxon>
    </lineage>
</organism>
<dbReference type="InterPro" id="IPR036236">
    <property type="entry name" value="Znf_C2H2_sf"/>
</dbReference>
<evidence type="ECO:0000256" key="1">
    <source>
        <dbReference type="ARBA" id="ARBA00022723"/>
    </source>
</evidence>
<dbReference type="Pfam" id="PF06220">
    <property type="entry name" value="zf-U1"/>
    <property type="match status" value="1"/>
</dbReference>
<dbReference type="OrthoDB" id="191651at2759"/>
<evidence type="ECO:0000259" key="5">
    <source>
        <dbReference type="Pfam" id="PF06220"/>
    </source>
</evidence>
<dbReference type="RefSeq" id="XP_019038529.1">
    <property type="nucleotide sequence ID" value="XM_019180463.1"/>
</dbReference>
<evidence type="ECO:0000256" key="2">
    <source>
        <dbReference type="ARBA" id="ARBA00022771"/>
    </source>
</evidence>
<proteinExistence type="predicted"/>
<dbReference type="GO" id="GO:0003723">
    <property type="term" value="F:RNA binding"/>
    <property type="evidence" value="ECO:0007669"/>
    <property type="project" value="TreeGrafter"/>
</dbReference>
<dbReference type="EMBL" id="KV454211">
    <property type="protein sequence ID" value="ODQ59322.1"/>
    <property type="molecule type" value="Genomic_DNA"/>
</dbReference>
<dbReference type="GO" id="GO:0071011">
    <property type="term" value="C:precatalytic spliceosome"/>
    <property type="evidence" value="ECO:0007669"/>
    <property type="project" value="TreeGrafter"/>
</dbReference>
<evidence type="ECO:0000313" key="7">
    <source>
        <dbReference type="Proteomes" id="UP000094112"/>
    </source>
</evidence>
<feature type="region of interest" description="Disordered" evidence="4">
    <location>
        <begin position="74"/>
        <end position="178"/>
    </location>
</feature>
<feature type="compositionally biased region" description="Basic and acidic residues" evidence="4">
    <location>
        <begin position="78"/>
        <end position="94"/>
    </location>
</feature>
<evidence type="ECO:0000313" key="6">
    <source>
        <dbReference type="EMBL" id="ODQ59322.1"/>
    </source>
</evidence>
<keyword evidence="7" id="KW-1185">Reference proteome</keyword>
<dbReference type="PANTHER" id="PTHR13173">
    <property type="entry name" value="WW DOMAIN BINDING PROTEIN 4"/>
    <property type="match status" value="1"/>
</dbReference>
<evidence type="ECO:0000256" key="4">
    <source>
        <dbReference type="SAM" id="MobiDB-lite"/>
    </source>
</evidence>
<dbReference type="GO" id="GO:0000398">
    <property type="term" value="P:mRNA splicing, via spliceosome"/>
    <property type="evidence" value="ECO:0007669"/>
    <property type="project" value="InterPro"/>
</dbReference>
<protein>
    <recommendedName>
        <fullName evidence="5">U1-C C2H2-type zinc finger domain-containing protein</fullName>
    </recommendedName>
</protein>
<dbReference type="GO" id="GO:0008270">
    <property type="term" value="F:zinc ion binding"/>
    <property type="evidence" value="ECO:0007669"/>
    <property type="project" value="UniProtKB-KW"/>
</dbReference>
<dbReference type="SUPFAM" id="SSF57667">
    <property type="entry name" value="beta-beta-alpha zinc fingers"/>
    <property type="match status" value="1"/>
</dbReference>
<dbReference type="PANTHER" id="PTHR13173:SF10">
    <property type="entry name" value="WW DOMAIN-BINDING PROTEIN 4"/>
    <property type="match status" value="1"/>
</dbReference>